<evidence type="ECO:0000313" key="2">
    <source>
        <dbReference type="EMBL" id="AQU88689.1"/>
    </source>
</evidence>
<organism evidence="2 4">
    <name type="scientific">Komagataeibacter nataicola</name>
    <dbReference type="NCBI Taxonomy" id="265960"/>
    <lineage>
        <taxon>Bacteria</taxon>
        <taxon>Pseudomonadati</taxon>
        <taxon>Pseudomonadota</taxon>
        <taxon>Alphaproteobacteria</taxon>
        <taxon>Acetobacterales</taxon>
        <taxon>Acetobacteraceae</taxon>
        <taxon>Komagataeibacter</taxon>
    </lineage>
</organism>
<reference evidence="4" key="1">
    <citation type="submission" date="2017-02" db="EMBL/GenBank/DDBJ databases">
        <title>zhang.</title>
        <authorList>
            <person name="Zhang H."/>
        </authorList>
    </citation>
    <scope>NUCLEOTIDE SEQUENCE [LARGE SCALE GENOMIC DNA]</scope>
    <source>
        <strain evidence="4">RZS01</strain>
    </source>
</reference>
<keyword evidence="5" id="KW-1185">Reference proteome</keyword>
<feature type="domain" description="Hedgehog/Intein (Hint)" evidence="1">
    <location>
        <begin position="1"/>
        <end position="43"/>
    </location>
</feature>
<evidence type="ECO:0000313" key="3">
    <source>
        <dbReference type="EMBL" id="PYD66688.1"/>
    </source>
</evidence>
<reference evidence="3 5" key="3">
    <citation type="submission" date="2017-06" db="EMBL/GenBank/DDBJ databases">
        <title>A draft genome sequence of Komagataeibacter nataicola LMG 1536.</title>
        <authorList>
            <person name="Skraban J."/>
            <person name="Cleenwerck I."/>
            <person name="Vandamme P."/>
            <person name="Trcek J."/>
        </authorList>
    </citation>
    <scope>NUCLEOTIDE SEQUENCE [LARGE SCALE GENOMIC DNA]</scope>
    <source>
        <strain evidence="3 5">LMG 1536</strain>
    </source>
</reference>
<sequence>MLVNGRSIFYDRSILSYNYYHIETERHSVIVADGMLTESYLDTGNRRAFQQAGNVIRIGHKPRNWQDDAAAPLGVSRDFVEPIFRQIEEHAVEAGQAIKSDAPVLDEDPDLYLITETGGIIRKMRDANGYAFFMIPAGVENVKIMSRTSRPSDMIGPYVDDRRQLGVLIKDIKLFEGNTARPISTHLASDAPEGWYDGWYAPRNVPCRWTDGQASLHLGQRHPTLMGLLCLEIVAGGPYIIKNRDVSASISIPLSLTA</sequence>
<dbReference type="Pfam" id="PF13403">
    <property type="entry name" value="Hint_2"/>
    <property type="match status" value="1"/>
</dbReference>
<dbReference type="Proteomes" id="UP000189683">
    <property type="component" value="Chromosome"/>
</dbReference>
<evidence type="ECO:0000313" key="5">
    <source>
        <dbReference type="Proteomes" id="UP000247512"/>
    </source>
</evidence>
<evidence type="ECO:0000313" key="4">
    <source>
        <dbReference type="Proteomes" id="UP000189683"/>
    </source>
</evidence>
<dbReference type="KEGG" id="kna:B0W47_15980"/>
<dbReference type="OrthoDB" id="7284755at2"/>
<evidence type="ECO:0000259" key="1">
    <source>
        <dbReference type="Pfam" id="PF13403"/>
    </source>
</evidence>
<dbReference type="EMBL" id="NIRT01000009">
    <property type="protein sequence ID" value="PYD66688.1"/>
    <property type="molecule type" value="Genomic_DNA"/>
</dbReference>
<dbReference type="Proteomes" id="UP000247512">
    <property type="component" value="Unassembled WGS sequence"/>
</dbReference>
<reference evidence="2" key="2">
    <citation type="submission" date="2017-02" db="EMBL/GenBank/DDBJ databases">
        <authorList>
            <person name="Zhang H."/>
        </authorList>
    </citation>
    <scope>NUCLEOTIDE SEQUENCE</scope>
    <source>
        <strain evidence="2">RZS01</strain>
    </source>
</reference>
<dbReference type="EMBL" id="CP019875">
    <property type="protein sequence ID" value="AQU88689.1"/>
    <property type="molecule type" value="Genomic_DNA"/>
</dbReference>
<name>A0A9N7CFY5_9PROT</name>
<gene>
    <name evidence="2" type="ORF">B0W47_15980</name>
    <name evidence="3" type="ORF">CDI09_07100</name>
</gene>
<dbReference type="InterPro" id="IPR028992">
    <property type="entry name" value="Hedgehog/Intein_dom"/>
</dbReference>
<proteinExistence type="predicted"/>
<dbReference type="AlphaFoldDB" id="A0A9N7CFY5"/>
<protein>
    <recommendedName>
        <fullName evidence="1">Hedgehog/Intein (Hint) domain-containing protein</fullName>
    </recommendedName>
</protein>
<accession>A0A9N7CFY5</accession>